<dbReference type="InterPro" id="IPR020904">
    <property type="entry name" value="Sc_DH/Rdtase_CS"/>
</dbReference>
<sequence length="259" mass="28657">MSILITGSHSDVARALMIKLVEDGEEVILTCSSKESLKSTSEYLVENSLEGKVSLVEYNLTKSADTIQNITELIKDKKVHALVLNAWIKVEKLKLFEDIDEVELDEELNGNLKGNMKLLTTLLPHMKENKMGRILFISSIGAISGASKYGLYCMGKAAMEGLMLNLAVDYGKYNITANTLRPGITKTERTRRFWEREYYQKRMSAGIPLGKLGEPEQVAKACLPFLDRESYITGAALNVSGGLPLMDTASAIKKGKEES</sequence>
<comment type="similarity">
    <text evidence="1">Belongs to the short-chain dehydrogenases/reductases (SDR) family.</text>
</comment>
<dbReference type="InterPro" id="IPR036291">
    <property type="entry name" value="NAD(P)-bd_dom_sf"/>
</dbReference>
<reference evidence="3" key="1">
    <citation type="journal article" date="2017" name="Proc. Natl. Acad. Sci. U.S.A.">
        <title>Simulation of Deepwater Horizon oil plume reveals substrate specialization within a complex community of hydrocarbon-degraders.</title>
        <authorList>
            <person name="Hu P."/>
            <person name="Dubinsky E.A."/>
            <person name="Probst A.J."/>
            <person name="Wang J."/>
            <person name="Sieber C.M.K."/>
            <person name="Tom L.M."/>
            <person name="Gardinali P."/>
            <person name="Banfield J.F."/>
            <person name="Atlas R.M."/>
            <person name="Andersen G.L."/>
        </authorList>
    </citation>
    <scope>NUCLEOTIDE SEQUENCE [LARGE SCALE GENOMIC DNA]</scope>
</reference>
<dbReference type="CDD" id="cd05233">
    <property type="entry name" value="SDR_c"/>
    <property type="match status" value="1"/>
</dbReference>
<name>A0A1Y5FAP3_9BACT</name>
<dbReference type="PROSITE" id="PS00061">
    <property type="entry name" value="ADH_SHORT"/>
    <property type="match status" value="1"/>
</dbReference>
<dbReference type="PRINTS" id="PR00081">
    <property type="entry name" value="GDHRDH"/>
</dbReference>
<dbReference type="Pfam" id="PF13561">
    <property type="entry name" value="adh_short_C2"/>
    <property type="match status" value="1"/>
</dbReference>
<dbReference type="SUPFAM" id="SSF51735">
    <property type="entry name" value="NAD(P)-binding Rossmann-fold domains"/>
    <property type="match status" value="1"/>
</dbReference>
<dbReference type="AlphaFoldDB" id="A0A1Y5FAP3"/>
<evidence type="ECO:0000313" key="2">
    <source>
        <dbReference type="EMBL" id="OUR95372.1"/>
    </source>
</evidence>
<comment type="caution">
    <text evidence="2">The sequence shown here is derived from an EMBL/GenBank/DDBJ whole genome shotgun (WGS) entry which is preliminary data.</text>
</comment>
<dbReference type="Gene3D" id="3.40.50.720">
    <property type="entry name" value="NAD(P)-binding Rossmann-like Domain"/>
    <property type="match status" value="1"/>
</dbReference>
<dbReference type="Proteomes" id="UP000196531">
    <property type="component" value="Unassembled WGS sequence"/>
</dbReference>
<dbReference type="GO" id="GO:0016616">
    <property type="term" value="F:oxidoreductase activity, acting on the CH-OH group of donors, NAD or NADP as acceptor"/>
    <property type="evidence" value="ECO:0007669"/>
    <property type="project" value="TreeGrafter"/>
</dbReference>
<accession>A0A1Y5FAP3</accession>
<organism evidence="2 3">
    <name type="scientific">Halobacteriovorax marinus</name>
    <dbReference type="NCBI Taxonomy" id="97084"/>
    <lineage>
        <taxon>Bacteria</taxon>
        <taxon>Pseudomonadati</taxon>
        <taxon>Bdellovibrionota</taxon>
        <taxon>Bacteriovoracia</taxon>
        <taxon>Bacteriovoracales</taxon>
        <taxon>Halobacteriovoraceae</taxon>
        <taxon>Halobacteriovorax</taxon>
    </lineage>
</organism>
<evidence type="ECO:0000313" key="3">
    <source>
        <dbReference type="Proteomes" id="UP000196531"/>
    </source>
</evidence>
<dbReference type="PANTHER" id="PTHR42760">
    <property type="entry name" value="SHORT-CHAIN DEHYDROGENASES/REDUCTASES FAMILY MEMBER"/>
    <property type="match status" value="1"/>
</dbReference>
<dbReference type="InterPro" id="IPR002347">
    <property type="entry name" value="SDR_fam"/>
</dbReference>
<dbReference type="EMBL" id="MAAO01000008">
    <property type="protein sequence ID" value="OUR95372.1"/>
    <property type="molecule type" value="Genomic_DNA"/>
</dbReference>
<protein>
    <submittedName>
        <fullName evidence="2">Uncharacterized protein</fullName>
    </submittedName>
</protein>
<evidence type="ECO:0000256" key="1">
    <source>
        <dbReference type="ARBA" id="ARBA00006484"/>
    </source>
</evidence>
<proteinExistence type="inferred from homology"/>
<gene>
    <name evidence="2" type="ORF">A9Q84_16175</name>
</gene>